<feature type="region of interest" description="Disordered" evidence="1">
    <location>
        <begin position="136"/>
        <end position="170"/>
    </location>
</feature>
<proteinExistence type="predicted"/>
<dbReference type="VEuPathDB" id="MicrosporidiaDB:ECU09_1540"/>
<name>M1KB86_ENCCN</name>
<gene>
    <name evidence="3" type="ORF">ECU11_0260</name>
</gene>
<dbReference type="VEuPathDB" id="MicrosporidiaDB:AEWD_091580"/>
<dbReference type="InterPro" id="IPR031511">
    <property type="entry name" value="DUF5097"/>
</dbReference>
<evidence type="ECO:0000313" key="3">
    <source>
        <dbReference type="EMBL" id="AGE96642.1"/>
    </source>
</evidence>
<dbReference type="VEuPathDB" id="MicrosporidiaDB:AEWQ_110200"/>
<reference evidence="3" key="1">
    <citation type="journal article" date="2013" name="Eukaryot. Cell">
        <title>Extremely Reduced Levels of Heterozygosity in the Vertebrate Pathogen Encephalitozoon cuniculi.</title>
        <authorList>
            <person name="Selman M."/>
            <person name="Sak B."/>
            <person name="Kvac M."/>
            <person name="Farinelli L."/>
            <person name="Weiss L.M."/>
            <person name="Corradi N."/>
        </authorList>
    </citation>
    <scope>NUCLEOTIDE SEQUENCE</scope>
</reference>
<dbReference type="EMBL" id="KC513634">
    <property type="protein sequence ID" value="AGE96642.1"/>
    <property type="molecule type" value="Genomic_DNA"/>
</dbReference>
<evidence type="ECO:0000259" key="2">
    <source>
        <dbReference type="Pfam" id="PF17020"/>
    </source>
</evidence>
<accession>M1KB86</accession>
<dbReference type="AlphaFoldDB" id="M1KB86"/>
<protein>
    <recommendedName>
        <fullName evidence="2">DUF5097 domain-containing protein</fullName>
    </recommendedName>
</protein>
<sequence length="493" mass="54523">MIESPAIKRFVVDYFIEHSQEDIDEMVASIHRRLLSGFVVNEDVCVVKSGECGRVVGVLGPRYAVMVQSPCGWREEDFELSELARREGVSGGRIRGYLLGITMETPFGRVLKENAFRSIRDSQEVMRCRVPQSQCCEAPDPVPGGPSGGRGGGEEQGPGQPRSRGAERQKGLSSLAADVESILRLSEERIVSVEGLGPWDVEAVMKIFGALATFGSVFRIRSVDAWSLASAISDPAYGSDMMRLVHEKLVGALRRDIEENGMDRFVENVRPCVGVAVEAMCSAEGPQDVLQGGQQQGPVEDCGKEGWKDDLREFIGCVSRGLDTDISQIVECISARDGELSRREARGRIVLLELLLNMFFTTAWFREAMSEKMEESLELERKRRELGVRARKTGETGCDGSGSECGRPRSEAERDAVCAAREIFKLPTRVVLGEIGGIRFLNLGKRIYAAKEGEYYLVGRDALVRLCKRYRGRSKGEKATMANIEQHVEALQM</sequence>
<dbReference type="Pfam" id="PF17020">
    <property type="entry name" value="DUF5097"/>
    <property type="match status" value="1"/>
</dbReference>
<feature type="compositionally biased region" description="Gly residues" evidence="1">
    <location>
        <begin position="145"/>
        <end position="156"/>
    </location>
</feature>
<feature type="domain" description="DUF5097" evidence="2">
    <location>
        <begin position="1"/>
        <end position="119"/>
    </location>
</feature>
<evidence type="ECO:0000256" key="1">
    <source>
        <dbReference type="SAM" id="MobiDB-lite"/>
    </source>
</evidence>
<organism evidence="3">
    <name type="scientific">Encephalitozoon cuniculi</name>
    <name type="common">Microsporidian parasite</name>
    <dbReference type="NCBI Taxonomy" id="6035"/>
    <lineage>
        <taxon>Eukaryota</taxon>
        <taxon>Fungi</taxon>
        <taxon>Fungi incertae sedis</taxon>
        <taxon>Microsporidia</taxon>
        <taxon>Unikaryonidae</taxon>
        <taxon>Encephalitozoon</taxon>
    </lineage>
</organism>